<protein>
    <submittedName>
        <fullName evidence="3">Uncharacterized protein</fullName>
    </submittedName>
</protein>
<feature type="compositionally biased region" description="Polar residues" evidence="1">
    <location>
        <begin position="166"/>
        <end position="177"/>
    </location>
</feature>
<keyword evidence="4" id="KW-1185">Reference proteome</keyword>
<keyword evidence="2" id="KW-0812">Transmembrane</keyword>
<sequence length="237" mass="24479">MTSRFENLVPPKAHFLQANSSTPRIENLPPRTPFTPPPPYEKKSILTHLTWDPSQQQAELVPTTFPTPVITAPQPIPGTADAQPEFKFVNDDDERQRVPFWRRRAGIILLATIGAAIIAAAVLGGVFGSMKQNSSRDRQGQSQSSLAPNPDNTSATAILSSITFAGTASGPLPTQRNSGDTGGSSSSDTAEGGASQGGSTEGGNTGGGRPVEGSPPIATGGGGRPVEGSTPIATGRV</sequence>
<feature type="transmembrane region" description="Helical" evidence="2">
    <location>
        <begin position="105"/>
        <end position="127"/>
    </location>
</feature>
<feature type="region of interest" description="Disordered" evidence="1">
    <location>
        <begin position="17"/>
        <end position="43"/>
    </location>
</feature>
<reference evidence="3" key="1">
    <citation type="submission" date="2022-07" db="EMBL/GenBank/DDBJ databases">
        <title>Genome Sequence of Leucocoprinus birnbaumii.</title>
        <authorList>
            <person name="Buettner E."/>
        </authorList>
    </citation>
    <scope>NUCLEOTIDE SEQUENCE</scope>
    <source>
        <strain evidence="3">VT141</strain>
    </source>
</reference>
<feature type="region of interest" description="Disordered" evidence="1">
    <location>
        <begin position="166"/>
        <end position="237"/>
    </location>
</feature>
<accession>A0AAD5VYS9</accession>
<feature type="region of interest" description="Disordered" evidence="1">
    <location>
        <begin position="131"/>
        <end position="154"/>
    </location>
</feature>
<gene>
    <name evidence="3" type="ORF">NP233_g2529</name>
</gene>
<evidence type="ECO:0000256" key="1">
    <source>
        <dbReference type="SAM" id="MobiDB-lite"/>
    </source>
</evidence>
<name>A0AAD5VYS9_9AGAR</name>
<keyword evidence="2" id="KW-1133">Transmembrane helix</keyword>
<dbReference type="EMBL" id="JANIEX010000108">
    <property type="protein sequence ID" value="KAJ3573281.1"/>
    <property type="molecule type" value="Genomic_DNA"/>
</dbReference>
<feature type="compositionally biased region" description="Low complexity" evidence="1">
    <location>
        <begin position="183"/>
        <end position="193"/>
    </location>
</feature>
<evidence type="ECO:0000313" key="4">
    <source>
        <dbReference type="Proteomes" id="UP001213000"/>
    </source>
</evidence>
<proteinExistence type="predicted"/>
<feature type="compositionally biased region" description="Gly residues" evidence="1">
    <location>
        <begin position="194"/>
        <end position="210"/>
    </location>
</feature>
<dbReference type="Proteomes" id="UP001213000">
    <property type="component" value="Unassembled WGS sequence"/>
</dbReference>
<dbReference type="AlphaFoldDB" id="A0AAD5VYS9"/>
<keyword evidence="2" id="KW-0472">Membrane</keyword>
<evidence type="ECO:0000313" key="3">
    <source>
        <dbReference type="EMBL" id="KAJ3573281.1"/>
    </source>
</evidence>
<evidence type="ECO:0000256" key="2">
    <source>
        <dbReference type="SAM" id="Phobius"/>
    </source>
</evidence>
<comment type="caution">
    <text evidence="3">The sequence shown here is derived from an EMBL/GenBank/DDBJ whole genome shotgun (WGS) entry which is preliminary data.</text>
</comment>
<organism evidence="3 4">
    <name type="scientific">Leucocoprinus birnbaumii</name>
    <dbReference type="NCBI Taxonomy" id="56174"/>
    <lineage>
        <taxon>Eukaryota</taxon>
        <taxon>Fungi</taxon>
        <taxon>Dikarya</taxon>
        <taxon>Basidiomycota</taxon>
        <taxon>Agaricomycotina</taxon>
        <taxon>Agaricomycetes</taxon>
        <taxon>Agaricomycetidae</taxon>
        <taxon>Agaricales</taxon>
        <taxon>Agaricineae</taxon>
        <taxon>Agaricaceae</taxon>
        <taxon>Leucocoprinus</taxon>
    </lineage>
</organism>
<feature type="compositionally biased region" description="Pro residues" evidence="1">
    <location>
        <begin position="30"/>
        <end position="39"/>
    </location>
</feature>